<evidence type="ECO:0000256" key="2">
    <source>
        <dbReference type="PROSITE-ProRule" id="PRU00504"/>
    </source>
</evidence>
<dbReference type="Pfam" id="PF01436">
    <property type="entry name" value="NHL"/>
    <property type="match status" value="1"/>
</dbReference>
<dbReference type="EMBL" id="CAJNOE010000505">
    <property type="protein sequence ID" value="CAF1248304.1"/>
    <property type="molecule type" value="Genomic_DNA"/>
</dbReference>
<feature type="domain" description="Apple" evidence="3">
    <location>
        <begin position="106"/>
        <end position="147"/>
    </location>
</feature>
<gene>
    <name evidence="4" type="ORF">IZO911_LOCUS31199</name>
    <name evidence="5" type="ORF">KXQ929_LOCUS29421</name>
</gene>
<sequence>MRWCEGKEEGEVVVGGNGERNQLNLPSGLSFDDKGNLHVADYDNHRILRYFLKLKAMLIMYWKRNNLFLLFICVTQIVTQDIRSFHMSEMIGLQFECANTTCLPFITATVSNIRQCRINCLAQVQCKAVSLHQSTSKCELFANITNENVNMVSNADIITMIVIDTTQTPLG</sequence>
<name>A0A814ZUE8_9BILA</name>
<protein>
    <recommendedName>
        <fullName evidence="3">Apple domain-containing protein</fullName>
    </recommendedName>
</protein>
<dbReference type="Proteomes" id="UP000663860">
    <property type="component" value="Unassembled WGS sequence"/>
</dbReference>
<evidence type="ECO:0000313" key="5">
    <source>
        <dbReference type="EMBL" id="CAF4016764.1"/>
    </source>
</evidence>
<comment type="caution">
    <text evidence="4">The sequence shown here is derived from an EMBL/GenBank/DDBJ whole genome shotgun (WGS) entry which is preliminary data.</text>
</comment>
<dbReference type="InterPro" id="IPR003609">
    <property type="entry name" value="Pan_app"/>
</dbReference>
<dbReference type="EMBL" id="CAJOBB010003045">
    <property type="protein sequence ID" value="CAF4016764.1"/>
    <property type="molecule type" value="Genomic_DNA"/>
</dbReference>
<organism evidence="4 6">
    <name type="scientific">Adineta steineri</name>
    <dbReference type="NCBI Taxonomy" id="433720"/>
    <lineage>
        <taxon>Eukaryota</taxon>
        <taxon>Metazoa</taxon>
        <taxon>Spiralia</taxon>
        <taxon>Gnathifera</taxon>
        <taxon>Rotifera</taxon>
        <taxon>Eurotatoria</taxon>
        <taxon>Bdelloidea</taxon>
        <taxon>Adinetida</taxon>
        <taxon>Adinetidae</taxon>
        <taxon>Adineta</taxon>
    </lineage>
</organism>
<keyword evidence="1" id="KW-0677">Repeat</keyword>
<dbReference type="PROSITE" id="PS51125">
    <property type="entry name" value="NHL"/>
    <property type="match status" value="1"/>
</dbReference>
<reference evidence="4" key="1">
    <citation type="submission" date="2021-02" db="EMBL/GenBank/DDBJ databases">
        <authorList>
            <person name="Nowell W R."/>
        </authorList>
    </citation>
    <scope>NUCLEOTIDE SEQUENCE</scope>
</reference>
<evidence type="ECO:0000256" key="1">
    <source>
        <dbReference type="ARBA" id="ARBA00022737"/>
    </source>
</evidence>
<accession>A0A814ZUE8</accession>
<feature type="repeat" description="NHL" evidence="2">
    <location>
        <begin position="10"/>
        <end position="53"/>
    </location>
</feature>
<dbReference type="Pfam" id="PF00024">
    <property type="entry name" value="PAN_1"/>
    <property type="match status" value="1"/>
</dbReference>
<dbReference type="InterPro" id="IPR011042">
    <property type="entry name" value="6-blade_b-propeller_TolB-like"/>
</dbReference>
<proteinExistence type="predicted"/>
<dbReference type="SUPFAM" id="SSF50956">
    <property type="entry name" value="Thermostable phytase (3-phytase)"/>
    <property type="match status" value="1"/>
</dbReference>
<dbReference type="AlphaFoldDB" id="A0A814ZUE8"/>
<dbReference type="Proteomes" id="UP000663868">
    <property type="component" value="Unassembled WGS sequence"/>
</dbReference>
<dbReference type="InterPro" id="IPR001258">
    <property type="entry name" value="NHL_repeat"/>
</dbReference>
<dbReference type="Gene3D" id="2.120.10.30">
    <property type="entry name" value="TolB, C-terminal domain"/>
    <property type="match status" value="1"/>
</dbReference>
<evidence type="ECO:0000259" key="3">
    <source>
        <dbReference type="Pfam" id="PF00024"/>
    </source>
</evidence>
<evidence type="ECO:0000313" key="4">
    <source>
        <dbReference type="EMBL" id="CAF1248304.1"/>
    </source>
</evidence>
<evidence type="ECO:0000313" key="6">
    <source>
        <dbReference type="Proteomes" id="UP000663860"/>
    </source>
</evidence>